<feature type="region of interest" description="Disordered" evidence="1">
    <location>
        <begin position="544"/>
        <end position="564"/>
    </location>
</feature>
<keyword evidence="2" id="KW-1133">Transmembrane helix</keyword>
<protein>
    <submittedName>
        <fullName evidence="3">Uncharacterized protein</fullName>
    </submittedName>
</protein>
<evidence type="ECO:0000256" key="2">
    <source>
        <dbReference type="SAM" id="Phobius"/>
    </source>
</evidence>
<dbReference type="AlphaFoldDB" id="A0A8H5BY93"/>
<feature type="transmembrane region" description="Helical" evidence="2">
    <location>
        <begin position="167"/>
        <end position="189"/>
    </location>
</feature>
<dbReference type="Proteomes" id="UP000567179">
    <property type="component" value="Unassembled WGS sequence"/>
</dbReference>
<proteinExistence type="predicted"/>
<dbReference type="GO" id="GO:0006511">
    <property type="term" value="P:ubiquitin-dependent protein catabolic process"/>
    <property type="evidence" value="ECO:0007669"/>
    <property type="project" value="TreeGrafter"/>
</dbReference>
<organism evidence="3 4">
    <name type="scientific">Psilocybe cf. subviscida</name>
    <dbReference type="NCBI Taxonomy" id="2480587"/>
    <lineage>
        <taxon>Eukaryota</taxon>
        <taxon>Fungi</taxon>
        <taxon>Dikarya</taxon>
        <taxon>Basidiomycota</taxon>
        <taxon>Agaricomycotina</taxon>
        <taxon>Agaricomycetes</taxon>
        <taxon>Agaricomycetidae</taxon>
        <taxon>Agaricales</taxon>
        <taxon>Agaricineae</taxon>
        <taxon>Strophariaceae</taxon>
        <taxon>Psilocybe</taxon>
    </lineage>
</organism>
<gene>
    <name evidence="3" type="ORF">D9619_005258</name>
</gene>
<comment type="caution">
    <text evidence="3">The sequence shown here is derived from an EMBL/GenBank/DDBJ whole genome shotgun (WGS) entry which is preliminary data.</text>
</comment>
<evidence type="ECO:0000256" key="1">
    <source>
        <dbReference type="SAM" id="MobiDB-lite"/>
    </source>
</evidence>
<name>A0A8H5BY93_9AGAR</name>
<sequence length="866" mass="95175">MEHIDVVAGAPHLHPTPRFNISLNLSSVWAALFPGTRMLARLRGVHEAAIESEMPTVVAVEELWNESIASASTVPVPAPVVDEVAAFPGAWGFVTSWYMIGLFIMAVFLHRIQNIVVPSRQPSRRQRHAFRFGPSYAPSRSLFRHLYGALLPLDFSRTTTRLALHLPSMYLLGRMLLVWFFLIIQTSDIRIPPFMSGLMQWTVQQDMRDICWSTFSAVCVAFLVEGFVKALDGIGTGFPIGNNPNTSPFNLVGYAFLLHVYSSPITHTFTPAKSPSRPDKHVIITFAIPLLQLTVFHLLSISKRLSTHRLIPTAITSFLSLLHFHGTLYSHFRKAKLAAAMIPTATSETTTSATSRPPLPTHVSYPLLNYIPNMFETFLISTILLTVLLNAVVQLLVRGRIERLFSGLGIGTGSAIADDDDGNPPGFLRSLPLEEDFGVLLLRVGIASLEATGLRGWGNEVAPITLPLRSHGRAQGPSGRFRNQLTNNTTTTPIRTAAVSEFGTVRMGRTSVGGVQSGYGTAPAALGGTASALRSRTSAIDDVFSDSTSSRRRRRALPAPNTTTTLQRSRQGFANEVRTVDLGVPSVTDAVELQDTTGGYLGGAYIRRYFWALVQWCGTVWGVAKGLVRMLLDRAMGRERVVPPRADLERIKPGRALRVQKTREMSAVSDQETEEERREIRDRELYERFVRDEEITDDEDDDGVDSGGAVHGPAWNSSDEGEESDEFDDGYDEDGDEDGAAGREQEAVRLFTDILRNGTFSTRDPSMSPEITRGDVSMSESASGEMVLAHLMHGATSQTSPGPLTRRRWNALFRRGTLEAEDEDVFFEDEVYGGEVAPRASGAMKAVISFAGLVAASQCVMDVERH</sequence>
<dbReference type="OrthoDB" id="66726at2759"/>
<accession>A0A8H5BY93</accession>
<dbReference type="GO" id="GO:0061630">
    <property type="term" value="F:ubiquitin protein ligase activity"/>
    <property type="evidence" value="ECO:0007669"/>
    <property type="project" value="TreeGrafter"/>
</dbReference>
<dbReference type="PANTHER" id="PTHR22696:SF1">
    <property type="entry name" value="E3 UBIQUITIN-PROTEIN LIGASE RNF26"/>
    <property type="match status" value="1"/>
</dbReference>
<evidence type="ECO:0000313" key="3">
    <source>
        <dbReference type="EMBL" id="KAF5330562.1"/>
    </source>
</evidence>
<feature type="transmembrane region" description="Helical" evidence="2">
    <location>
        <begin position="282"/>
        <end position="301"/>
    </location>
</feature>
<keyword evidence="4" id="KW-1185">Reference proteome</keyword>
<dbReference type="GO" id="GO:0016567">
    <property type="term" value="P:protein ubiquitination"/>
    <property type="evidence" value="ECO:0007669"/>
    <property type="project" value="TreeGrafter"/>
</dbReference>
<feature type="compositionally biased region" description="Acidic residues" evidence="1">
    <location>
        <begin position="694"/>
        <end position="704"/>
    </location>
</feature>
<feature type="region of interest" description="Disordered" evidence="1">
    <location>
        <begin position="691"/>
        <end position="742"/>
    </location>
</feature>
<dbReference type="PANTHER" id="PTHR22696">
    <property type="entry name" value="E3 UBIQUITIN-PROTEIN LIGASE RNF26"/>
    <property type="match status" value="1"/>
</dbReference>
<keyword evidence="2" id="KW-0472">Membrane</keyword>
<evidence type="ECO:0000313" key="4">
    <source>
        <dbReference type="Proteomes" id="UP000567179"/>
    </source>
</evidence>
<reference evidence="3 4" key="1">
    <citation type="journal article" date="2020" name="ISME J.">
        <title>Uncovering the hidden diversity of litter-decomposition mechanisms in mushroom-forming fungi.</title>
        <authorList>
            <person name="Floudas D."/>
            <person name="Bentzer J."/>
            <person name="Ahren D."/>
            <person name="Johansson T."/>
            <person name="Persson P."/>
            <person name="Tunlid A."/>
        </authorList>
    </citation>
    <scope>NUCLEOTIDE SEQUENCE [LARGE SCALE GENOMIC DNA]</scope>
    <source>
        <strain evidence="3 4">CBS 101986</strain>
    </source>
</reference>
<feature type="transmembrane region" description="Helical" evidence="2">
    <location>
        <begin position="378"/>
        <end position="397"/>
    </location>
</feature>
<feature type="compositionally biased region" description="Acidic residues" evidence="1">
    <location>
        <begin position="719"/>
        <end position="739"/>
    </location>
</feature>
<feature type="region of interest" description="Disordered" evidence="1">
    <location>
        <begin position="660"/>
        <end position="679"/>
    </location>
</feature>
<dbReference type="EMBL" id="JAACJJ010000001">
    <property type="protein sequence ID" value="KAF5330562.1"/>
    <property type="molecule type" value="Genomic_DNA"/>
</dbReference>
<feature type="transmembrane region" description="Helical" evidence="2">
    <location>
        <begin position="90"/>
        <end position="109"/>
    </location>
</feature>
<keyword evidence="2" id="KW-0812">Transmembrane</keyword>